<dbReference type="Gene3D" id="3.40.50.150">
    <property type="entry name" value="Vaccinia Virus protein VP39"/>
    <property type="match status" value="1"/>
</dbReference>
<evidence type="ECO:0000256" key="1">
    <source>
        <dbReference type="ARBA" id="ARBA00022603"/>
    </source>
</evidence>
<dbReference type="GO" id="GO:0009007">
    <property type="term" value="F:site-specific DNA-methyltransferase (adenine-specific) activity"/>
    <property type="evidence" value="ECO:0007669"/>
    <property type="project" value="UniProtKB-EC"/>
</dbReference>
<evidence type="ECO:0000313" key="8">
    <source>
        <dbReference type="Proteomes" id="UP000031970"/>
    </source>
</evidence>
<accession>A0ABD3ZQH7</accession>
<feature type="compositionally biased region" description="Polar residues" evidence="5">
    <location>
        <begin position="138"/>
        <end position="156"/>
    </location>
</feature>
<dbReference type="RefSeq" id="WP_041056336.1">
    <property type="nucleotide sequence ID" value="NZ_JSXS01000119.1"/>
</dbReference>
<dbReference type="InterPro" id="IPR029063">
    <property type="entry name" value="SAM-dependent_MTases_sf"/>
</dbReference>
<evidence type="ECO:0000256" key="3">
    <source>
        <dbReference type="ARBA" id="ARBA00022691"/>
    </source>
</evidence>
<name>A0ABD3ZQH7_BACIU</name>
<evidence type="ECO:0000256" key="4">
    <source>
        <dbReference type="ARBA" id="ARBA00022747"/>
    </source>
</evidence>
<feature type="domain" description="DNA methylase N-4/N-6" evidence="6">
    <location>
        <begin position="28"/>
        <end position="237"/>
    </location>
</feature>
<keyword evidence="2 7" id="KW-0808">Transferase</keyword>
<evidence type="ECO:0000256" key="5">
    <source>
        <dbReference type="SAM" id="MobiDB-lite"/>
    </source>
</evidence>
<organism evidence="7 8">
    <name type="scientific">Bacillus subtilis subsp. subtilis</name>
    <dbReference type="NCBI Taxonomy" id="135461"/>
    <lineage>
        <taxon>Bacteria</taxon>
        <taxon>Bacillati</taxon>
        <taxon>Bacillota</taxon>
        <taxon>Bacilli</taxon>
        <taxon>Bacillales</taxon>
        <taxon>Bacillaceae</taxon>
        <taxon>Bacillus</taxon>
    </lineage>
</organism>
<dbReference type="InterPro" id="IPR002941">
    <property type="entry name" value="DNA_methylase_N4/N6"/>
</dbReference>
<proteinExistence type="predicted"/>
<dbReference type="EC" id="2.1.1.72" evidence="7"/>
<dbReference type="GO" id="GO:0009307">
    <property type="term" value="P:DNA restriction-modification system"/>
    <property type="evidence" value="ECO:0007669"/>
    <property type="project" value="UniProtKB-KW"/>
</dbReference>
<reference evidence="7 8" key="1">
    <citation type="submission" date="2014-11" db="EMBL/GenBank/DDBJ databases">
        <title>Draft Genome Sequences of Nine Bacillus subtilis Strains that Form Spores with High Heat-Resistance.</title>
        <authorList>
            <person name="Krawcyk A.O."/>
            <person name="Berendsen E.M."/>
            <person name="de Jong A."/>
            <person name="Holsappel S."/>
            <person name="Eijlander R.T."/>
            <person name="Wells-Bennik M."/>
            <person name="Kuipers O.P."/>
        </authorList>
    </citation>
    <scope>NUCLEOTIDE SEQUENCE [LARGE SCALE GENOMIC DNA]</scope>
    <source>
        <strain evidence="7 8">B4067</strain>
    </source>
</reference>
<protein>
    <submittedName>
        <fullName evidence="7">Adenine-specific methyltransferase</fullName>
        <ecNumber evidence="7">2.1.1.72</ecNumber>
    </submittedName>
</protein>
<comment type="caution">
    <text evidence="7">The sequence shown here is derived from an EMBL/GenBank/DDBJ whole genome shotgun (WGS) entry which is preliminary data.</text>
</comment>
<dbReference type="GO" id="GO:0032259">
    <property type="term" value="P:methylation"/>
    <property type="evidence" value="ECO:0007669"/>
    <property type="project" value="UniProtKB-KW"/>
</dbReference>
<dbReference type="SUPFAM" id="SSF53335">
    <property type="entry name" value="S-adenosyl-L-methionine-dependent methyltransferases"/>
    <property type="match status" value="1"/>
</dbReference>
<evidence type="ECO:0000259" key="6">
    <source>
        <dbReference type="Pfam" id="PF01555"/>
    </source>
</evidence>
<dbReference type="Proteomes" id="UP000031970">
    <property type="component" value="Unassembled WGS sequence"/>
</dbReference>
<dbReference type="InterPro" id="IPR002295">
    <property type="entry name" value="N4/N6-MTase_EcoPI_Mod-like"/>
</dbReference>
<keyword evidence="4" id="KW-0680">Restriction system</keyword>
<keyword evidence="3" id="KW-0949">S-adenosyl-L-methionine</keyword>
<dbReference type="EMBL" id="JSXS01000119">
    <property type="protein sequence ID" value="KIL30495.1"/>
    <property type="molecule type" value="Genomic_DNA"/>
</dbReference>
<dbReference type="Pfam" id="PF01555">
    <property type="entry name" value="N6_N4_Mtase"/>
    <property type="match status" value="1"/>
</dbReference>
<feature type="region of interest" description="Disordered" evidence="5">
    <location>
        <begin position="130"/>
        <end position="164"/>
    </location>
</feature>
<sequence>MELNKLFNENCLSNEHNKGMNRVPDKSIDLIICDLPYGVTNRNKWDKILPLEQLWKQYKRVIKDNGAIILTAVKPFSSLLIASNPKMYRYDIIWEKNKSTGFLNAKKMPLRSHEEILVFYNKLPTYNPQKTTGHKPANTYTKHTSDGTNYGETKSGISGGGQTDRYPTSVWRIPVMNNDDPRKFHPTQKPVELYEKIIKTYSNEGDTVLDNCSGAGTAAIACINTNRNYICFEWNKDNPDQYYGRSLEWIKEHEQQVFQTV</sequence>
<dbReference type="PRINTS" id="PR00506">
    <property type="entry name" value="D21N6MTFRASE"/>
</dbReference>
<keyword evidence="1 7" id="KW-0489">Methyltransferase</keyword>
<dbReference type="AlphaFoldDB" id="A0ABD3ZQH7"/>
<gene>
    <name evidence="7" type="ORF">B4067_2242</name>
</gene>
<evidence type="ECO:0000256" key="2">
    <source>
        <dbReference type="ARBA" id="ARBA00022679"/>
    </source>
</evidence>
<evidence type="ECO:0000313" key="7">
    <source>
        <dbReference type="EMBL" id="KIL30495.1"/>
    </source>
</evidence>